<accession>A0A5C5XU88</accession>
<comment type="caution">
    <text evidence="1">The sequence shown here is derived from an EMBL/GenBank/DDBJ whole genome shotgun (WGS) entry which is preliminary data.</text>
</comment>
<dbReference type="Proteomes" id="UP000318478">
    <property type="component" value="Unassembled WGS sequence"/>
</dbReference>
<name>A0A5C5XU88_9BACT</name>
<proteinExistence type="predicted"/>
<keyword evidence="2" id="KW-1185">Reference proteome</keyword>
<dbReference type="EMBL" id="SJPO01000022">
    <property type="protein sequence ID" value="TWT65162.1"/>
    <property type="molecule type" value="Genomic_DNA"/>
</dbReference>
<protein>
    <recommendedName>
        <fullName evidence="3">PepSY domain-containing protein</fullName>
    </recommendedName>
</protein>
<dbReference type="AlphaFoldDB" id="A0A5C5XU88"/>
<sequence length="78" mass="8462">MNQADAIQKASEFTLKAMGRSVEPESATIVERPDGRRYWSIAYRQEAFLPDEAAAGAVMDGPYVLRVDDASGEVSVLG</sequence>
<evidence type="ECO:0000313" key="1">
    <source>
        <dbReference type="EMBL" id="TWT65162.1"/>
    </source>
</evidence>
<evidence type="ECO:0000313" key="2">
    <source>
        <dbReference type="Proteomes" id="UP000318478"/>
    </source>
</evidence>
<organism evidence="1 2">
    <name type="scientific">Posidoniimonas polymericola</name>
    <dbReference type="NCBI Taxonomy" id="2528002"/>
    <lineage>
        <taxon>Bacteria</taxon>
        <taxon>Pseudomonadati</taxon>
        <taxon>Planctomycetota</taxon>
        <taxon>Planctomycetia</taxon>
        <taxon>Pirellulales</taxon>
        <taxon>Lacipirellulaceae</taxon>
        <taxon>Posidoniimonas</taxon>
    </lineage>
</organism>
<reference evidence="1 2" key="1">
    <citation type="submission" date="2019-02" db="EMBL/GenBank/DDBJ databases">
        <title>Deep-cultivation of Planctomycetes and their phenomic and genomic characterization uncovers novel biology.</title>
        <authorList>
            <person name="Wiegand S."/>
            <person name="Jogler M."/>
            <person name="Boedeker C."/>
            <person name="Pinto D."/>
            <person name="Vollmers J."/>
            <person name="Rivas-Marin E."/>
            <person name="Kohn T."/>
            <person name="Peeters S.H."/>
            <person name="Heuer A."/>
            <person name="Rast P."/>
            <person name="Oberbeckmann S."/>
            <person name="Bunk B."/>
            <person name="Jeske O."/>
            <person name="Meyerdierks A."/>
            <person name="Storesund J.E."/>
            <person name="Kallscheuer N."/>
            <person name="Luecker S."/>
            <person name="Lage O.M."/>
            <person name="Pohl T."/>
            <person name="Merkel B.J."/>
            <person name="Hornburger P."/>
            <person name="Mueller R.-W."/>
            <person name="Bruemmer F."/>
            <person name="Labrenz M."/>
            <person name="Spormann A.M."/>
            <person name="Op Den Camp H."/>
            <person name="Overmann J."/>
            <person name="Amann R."/>
            <person name="Jetten M.S.M."/>
            <person name="Mascher T."/>
            <person name="Medema M.H."/>
            <person name="Devos D.P."/>
            <person name="Kaster A.-K."/>
            <person name="Ovreas L."/>
            <person name="Rohde M."/>
            <person name="Galperin M.Y."/>
            <person name="Jogler C."/>
        </authorList>
    </citation>
    <scope>NUCLEOTIDE SEQUENCE [LARGE SCALE GENOMIC DNA]</scope>
    <source>
        <strain evidence="1 2">Pla123a</strain>
    </source>
</reference>
<evidence type="ECO:0008006" key="3">
    <source>
        <dbReference type="Google" id="ProtNLM"/>
    </source>
</evidence>
<gene>
    <name evidence="1" type="ORF">Pla123a_49260</name>
</gene>